<dbReference type="Pfam" id="PF00119">
    <property type="entry name" value="ATP-synt_A"/>
    <property type="match status" value="1"/>
</dbReference>
<evidence type="ECO:0000256" key="4">
    <source>
        <dbReference type="ARBA" id="ARBA00022547"/>
    </source>
</evidence>
<dbReference type="GO" id="GO:0046933">
    <property type="term" value="F:proton-transporting ATP synthase activity, rotational mechanism"/>
    <property type="evidence" value="ECO:0007669"/>
    <property type="project" value="UniProtKB-UniRule"/>
</dbReference>
<keyword evidence="5 11" id="KW-0812">Transmembrane</keyword>
<reference evidence="13 14" key="1">
    <citation type="submission" date="2015-04" db="EMBL/GenBank/DDBJ databases">
        <title>Whole genome shotgun sequence of Sphingomonas changbaiensis NBRC 104936.</title>
        <authorList>
            <person name="Katano-Makiyama Y."/>
            <person name="Hosoyama A."/>
            <person name="Hashimoto M."/>
            <person name="Noguchi M."/>
            <person name="Tsuchikane K."/>
            <person name="Ohji S."/>
            <person name="Yamazoe A."/>
            <person name="Ichikawa N."/>
            <person name="Kimura A."/>
            <person name="Fujita N."/>
        </authorList>
    </citation>
    <scope>NUCLEOTIDE SEQUENCE [LARGE SCALE GENOMIC DNA]</scope>
    <source>
        <strain evidence="13 14">NBRC 104936</strain>
    </source>
</reference>
<dbReference type="RefSeq" id="WP_174436030.1">
    <property type="nucleotide sequence ID" value="NZ_BBWU01000029.1"/>
</dbReference>
<dbReference type="PRINTS" id="PR00123">
    <property type="entry name" value="ATPASEA"/>
</dbReference>
<dbReference type="InterPro" id="IPR023011">
    <property type="entry name" value="ATP_synth_F0_asu_AS"/>
</dbReference>
<dbReference type="GO" id="GO:0045259">
    <property type="term" value="C:proton-transporting ATP synthase complex"/>
    <property type="evidence" value="ECO:0007669"/>
    <property type="project" value="UniProtKB-KW"/>
</dbReference>
<dbReference type="Gene3D" id="1.20.120.220">
    <property type="entry name" value="ATP synthase, F0 complex, subunit A"/>
    <property type="match status" value="1"/>
</dbReference>
<gene>
    <name evidence="11 13" type="primary">atpB</name>
    <name evidence="13" type="ORF">SCH01S_29_00610</name>
</gene>
<evidence type="ECO:0000256" key="11">
    <source>
        <dbReference type="HAMAP-Rule" id="MF_01393"/>
    </source>
</evidence>
<evidence type="ECO:0000256" key="6">
    <source>
        <dbReference type="ARBA" id="ARBA00022781"/>
    </source>
</evidence>
<dbReference type="SUPFAM" id="SSF81336">
    <property type="entry name" value="F1F0 ATP synthase subunit A"/>
    <property type="match status" value="1"/>
</dbReference>
<dbReference type="InterPro" id="IPR035908">
    <property type="entry name" value="F0_ATP_A_sf"/>
</dbReference>
<evidence type="ECO:0000256" key="5">
    <source>
        <dbReference type="ARBA" id="ARBA00022692"/>
    </source>
</evidence>
<comment type="subcellular location">
    <subcellularLocation>
        <location evidence="11 12">Cell membrane</location>
        <topology evidence="11 12">Multi-pass membrane protein</topology>
    </subcellularLocation>
    <subcellularLocation>
        <location evidence="1">Membrane</location>
        <topology evidence="1">Multi-pass membrane protein</topology>
    </subcellularLocation>
</comment>
<evidence type="ECO:0000256" key="7">
    <source>
        <dbReference type="ARBA" id="ARBA00022989"/>
    </source>
</evidence>
<feature type="transmembrane region" description="Helical" evidence="11">
    <location>
        <begin position="33"/>
        <end position="51"/>
    </location>
</feature>
<comment type="similarity">
    <text evidence="2 11 12">Belongs to the ATPase A chain family.</text>
</comment>
<feature type="transmembrane region" description="Helical" evidence="11">
    <location>
        <begin position="189"/>
        <end position="211"/>
    </location>
</feature>
<accession>A0A0E9MPF9</accession>
<organism evidence="13 14">
    <name type="scientific">Sphingomonas changbaiensis NBRC 104936</name>
    <dbReference type="NCBI Taxonomy" id="1219043"/>
    <lineage>
        <taxon>Bacteria</taxon>
        <taxon>Pseudomonadati</taxon>
        <taxon>Pseudomonadota</taxon>
        <taxon>Alphaproteobacteria</taxon>
        <taxon>Sphingomonadales</taxon>
        <taxon>Sphingomonadaceae</taxon>
        <taxon>Sphingomonas</taxon>
    </lineage>
</organism>
<dbReference type="GO" id="GO:0005886">
    <property type="term" value="C:plasma membrane"/>
    <property type="evidence" value="ECO:0007669"/>
    <property type="project" value="UniProtKB-SubCell"/>
</dbReference>
<dbReference type="CDD" id="cd00310">
    <property type="entry name" value="ATP-synt_Fo_a_6"/>
    <property type="match status" value="1"/>
</dbReference>
<keyword evidence="9 11" id="KW-0472">Membrane</keyword>
<comment type="function">
    <text evidence="11 12">Key component of the proton channel; it plays a direct role in the translocation of protons across the membrane.</text>
</comment>
<dbReference type="InterPro" id="IPR000568">
    <property type="entry name" value="ATP_synth_F0_asu"/>
</dbReference>
<keyword evidence="7 11" id="KW-1133">Transmembrane helix</keyword>
<dbReference type="PANTHER" id="PTHR11410:SF0">
    <property type="entry name" value="ATP SYNTHASE SUBUNIT A"/>
    <property type="match status" value="1"/>
</dbReference>
<evidence type="ECO:0000256" key="8">
    <source>
        <dbReference type="ARBA" id="ARBA00023065"/>
    </source>
</evidence>
<proteinExistence type="inferred from homology"/>
<keyword evidence="11" id="KW-1003">Cell membrane</keyword>
<keyword evidence="10 11" id="KW-0066">ATP synthesis</keyword>
<dbReference type="NCBIfam" id="TIGR01131">
    <property type="entry name" value="ATP_synt_6_or_A"/>
    <property type="match status" value="1"/>
</dbReference>
<dbReference type="NCBIfam" id="NF004482">
    <property type="entry name" value="PRK05815.2-4"/>
    <property type="match status" value="1"/>
</dbReference>
<evidence type="ECO:0000256" key="12">
    <source>
        <dbReference type="RuleBase" id="RU000483"/>
    </source>
</evidence>
<dbReference type="AlphaFoldDB" id="A0A0E9MPF9"/>
<evidence type="ECO:0000256" key="10">
    <source>
        <dbReference type="ARBA" id="ARBA00023310"/>
    </source>
</evidence>
<keyword evidence="8 11" id="KW-0406">Ion transport</keyword>
<feature type="transmembrane region" description="Helical" evidence="11">
    <location>
        <begin position="217"/>
        <end position="245"/>
    </location>
</feature>
<dbReference type="PANTHER" id="PTHR11410">
    <property type="entry name" value="ATP SYNTHASE SUBUNIT A"/>
    <property type="match status" value="1"/>
</dbReference>
<keyword evidence="3 11" id="KW-0813">Transport</keyword>
<feature type="transmembrane region" description="Helical" evidence="11">
    <location>
        <begin position="158"/>
        <end position="182"/>
    </location>
</feature>
<evidence type="ECO:0000256" key="1">
    <source>
        <dbReference type="ARBA" id="ARBA00004141"/>
    </source>
</evidence>
<evidence type="ECO:0000313" key="14">
    <source>
        <dbReference type="Proteomes" id="UP000033202"/>
    </source>
</evidence>
<sequence length="252" mass="27386">MAAGNNPMEQFAIRVIHPFNAGGYDVSFTNSSLWMLIALGVIAVFLFVGTARPQLVPGRAQAAVEYVYDFVRGMLDDNVGPEGKRFTPLIFSVFIFVLILNLLGLIPWVGAFTPTSHVAVTLALALIVFLIVCIVGFWKHGLHFLTLFWPKGVHPVLGLFIMPIEVISFLVRPFTLAIRLFANMTAGHVLLNVFGTFVVALGSFGALPYVFGAVPLAVNVALTALELLIAVIQAYVFALLASIYLNDAVNLH</sequence>
<evidence type="ECO:0000313" key="13">
    <source>
        <dbReference type="EMBL" id="GAO39373.1"/>
    </source>
</evidence>
<feature type="transmembrane region" description="Helical" evidence="11">
    <location>
        <begin position="86"/>
        <end position="106"/>
    </location>
</feature>
<keyword evidence="6 11" id="KW-0375">Hydrogen ion transport</keyword>
<dbReference type="STRING" id="1219043.SCH01S_29_00610"/>
<dbReference type="InterPro" id="IPR045083">
    <property type="entry name" value="ATP_synth_F0_asu_bact/mt"/>
</dbReference>
<dbReference type="Proteomes" id="UP000033202">
    <property type="component" value="Unassembled WGS sequence"/>
</dbReference>
<keyword evidence="14" id="KW-1185">Reference proteome</keyword>
<name>A0A0E9MPF9_9SPHN</name>
<feature type="transmembrane region" description="Helical" evidence="11">
    <location>
        <begin position="118"/>
        <end position="138"/>
    </location>
</feature>
<evidence type="ECO:0000256" key="2">
    <source>
        <dbReference type="ARBA" id="ARBA00006810"/>
    </source>
</evidence>
<evidence type="ECO:0000256" key="3">
    <source>
        <dbReference type="ARBA" id="ARBA00022448"/>
    </source>
</evidence>
<dbReference type="HAMAP" id="MF_01393">
    <property type="entry name" value="ATP_synth_a_bact"/>
    <property type="match status" value="1"/>
</dbReference>
<comment type="caution">
    <text evidence="13">The sequence shown here is derived from an EMBL/GenBank/DDBJ whole genome shotgun (WGS) entry which is preliminary data.</text>
</comment>
<protein>
    <recommendedName>
        <fullName evidence="11 12">ATP synthase subunit a</fullName>
    </recommendedName>
    <alternativeName>
        <fullName evidence="11">ATP synthase F0 sector subunit a</fullName>
    </alternativeName>
    <alternativeName>
        <fullName evidence="11">F-ATPase subunit 6</fullName>
    </alternativeName>
</protein>
<evidence type="ECO:0000256" key="9">
    <source>
        <dbReference type="ARBA" id="ARBA00023136"/>
    </source>
</evidence>
<dbReference type="EMBL" id="BBWU01000029">
    <property type="protein sequence ID" value="GAO39373.1"/>
    <property type="molecule type" value="Genomic_DNA"/>
</dbReference>
<keyword evidence="4 11" id="KW-0138">CF(0)</keyword>
<dbReference type="PROSITE" id="PS00449">
    <property type="entry name" value="ATPASE_A"/>
    <property type="match status" value="1"/>
</dbReference>